<gene>
    <name evidence="2" type="ORF">SAMN05660350_01944</name>
</gene>
<feature type="transmembrane region" description="Helical" evidence="1">
    <location>
        <begin position="94"/>
        <end position="112"/>
    </location>
</feature>
<dbReference type="OrthoDB" id="3436761at2"/>
<keyword evidence="1" id="KW-0472">Membrane</keyword>
<dbReference type="RefSeq" id="WP_072917079.1">
    <property type="nucleotide sequence ID" value="NZ_FRDM01000007.1"/>
</dbReference>
<proteinExistence type="predicted"/>
<evidence type="ECO:0000313" key="3">
    <source>
        <dbReference type="Proteomes" id="UP000184428"/>
    </source>
</evidence>
<accession>A0A1M7TLZ7</accession>
<keyword evidence="1" id="KW-0812">Transmembrane</keyword>
<name>A0A1M7TLZ7_9ACTN</name>
<dbReference type="EMBL" id="FRDM01000007">
    <property type="protein sequence ID" value="SHN71730.1"/>
    <property type="molecule type" value="Genomic_DNA"/>
</dbReference>
<evidence type="ECO:0000313" key="2">
    <source>
        <dbReference type="EMBL" id="SHN71730.1"/>
    </source>
</evidence>
<keyword evidence="1" id="KW-1133">Transmembrane helix</keyword>
<dbReference type="Proteomes" id="UP000184428">
    <property type="component" value="Unassembled WGS sequence"/>
</dbReference>
<evidence type="ECO:0000256" key="1">
    <source>
        <dbReference type="SAM" id="Phobius"/>
    </source>
</evidence>
<dbReference type="AlphaFoldDB" id="A0A1M7TLZ7"/>
<organism evidence="2 3">
    <name type="scientific">Geodermatophilus obscurus</name>
    <dbReference type="NCBI Taxonomy" id="1861"/>
    <lineage>
        <taxon>Bacteria</taxon>
        <taxon>Bacillati</taxon>
        <taxon>Actinomycetota</taxon>
        <taxon>Actinomycetes</taxon>
        <taxon>Geodermatophilales</taxon>
        <taxon>Geodermatophilaceae</taxon>
        <taxon>Geodermatophilus</taxon>
    </lineage>
</organism>
<sequence>MPSLTSVVGAATATFSAALVVTPRVLIGPTGMPDTAQARALVRALGARDVVIGLAMLAAPGGRVRDLAAAARVLADCADAAVLPSAVPDRGRATAMRLSAAAWGALAFAAAVRDRRANR</sequence>
<protein>
    <submittedName>
        <fullName evidence="2">Uncharacterized protein</fullName>
    </submittedName>
</protein>
<reference evidence="2 3" key="1">
    <citation type="submission" date="2016-12" db="EMBL/GenBank/DDBJ databases">
        <authorList>
            <person name="Song W.-J."/>
            <person name="Kurnit D.M."/>
        </authorList>
    </citation>
    <scope>NUCLEOTIDE SEQUENCE [LARGE SCALE GENOMIC DNA]</scope>
    <source>
        <strain evidence="2 3">DSM 43162</strain>
    </source>
</reference>